<name>A0A0F9IE70_9ZZZZ</name>
<evidence type="ECO:0000313" key="1">
    <source>
        <dbReference type="EMBL" id="KKM25757.1"/>
    </source>
</evidence>
<gene>
    <name evidence="1" type="ORF">LCGC14_1591750</name>
</gene>
<dbReference type="AlphaFoldDB" id="A0A0F9IE70"/>
<sequence>MKKELQDKLFEKYPKIFRQKDLSMQETCMCWGIECGDGWFMLIDSLCNHLQFNIDNNNHIEAYKTQIEATQVKEKFGGLRFYEQGGSDVQCAAISFAESLSFKICELCGSTKDVSQTKDGWITTLCEECKIKKDK</sequence>
<reference evidence="1" key="1">
    <citation type="journal article" date="2015" name="Nature">
        <title>Complex archaea that bridge the gap between prokaryotes and eukaryotes.</title>
        <authorList>
            <person name="Spang A."/>
            <person name="Saw J.H."/>
            <person name="Jorgensen S.L."/>
            <person name="Zaremba-Niedzwiedzka K."/>
            <person name="Martijn J."/>
            <person name="Lind A.E."/>
            <person name="van Eijk R."/>
            <person name="Schleper C."/>
            <person name="Guy L."/>
            <person name="Ettema T.J."/>
        </authorList>
    </citation>
    <scope>NUCLEOTIDE SEQUENCE</scope>
</reference>
<dbReference type="EMBL" id="LAZR01012648">
    <property type="protein sequence ID" value="KKM25757.1"/>
    <property type="molecule type" value="Genomic_DNA"/>
</dbReference>
<proteinExistence type="predicted"/>
<accession>A0A0F9IE70</accession>
<protein>
    <submittedName>
        <fullName evidence="1">Uncharacterized protein</fullName>
    </submittedName>
</protein>
<comment type="caution">
    <text evidence="1">The sequence shown here is derived from an EMBL/GenBank/DDBJ whole genome shotgun (WGS) entry which is preliminary data.</text>
</comment>
<organism evidence="1">
    <name type="scientific">marine sediment metagenome</name>
    <dbReference type="NCBI Taxonomy" id="412755"/>
    <lineage>
        <taxon>unclassified sequences</taxon>
        <taxon>metagenomes</taxon>
        <taxon>ecological metagenomes</taxon>
    </lineage>
</organism>